<dbReference type="EMBL" id="VSSQ01022023">
    <property type="protein sequence ID" value="MPM68025.1"/>
    <property type="molecule type" value="Genomic_DNA"/>
</dbReference>
<gene>
    <name evidence="1" type="ORF">SDC9_114951</name>
</gene>
<name>A0A645BRS3_9ZZZZ</name>
<dbReference type="InterPro" id="IPR017587">
    <property type="entry name" value="YqeC"/>
</dbReference>
<evidence type="ECO:0000313" key="1">
    <source>
        <dbReference type="EMBL" id="MPM68025.1"/>
    </source>
</evidence>
<proteinExistence type="predicted"/>
<accession>A0A645BRS3</accession>
<organism evidence="1">
    <name type="scientific">bioreactor metagenome</name>
    <dbReference type="NCBI Taxonomy" id="1076179"/>
    <lineage>
        <taxon>unclassified sequences</taxon>
        <taxon>metagenomes</taxon>
        <taxon>ecological metagenomes</taxon>
    </lineage>
</organism>
<protein>
    <recommendedName>
        <fullName evidence="2">Selenium-dependent hydroxylase accessory protein YqeC</fullName>
    </recommendedName>
</protein>
<dbReference type="Pfam" id="PF19842">
    <property type="entry name" value="YqeC"/>
    <property type="match status" value="1"/>
</dbReference>
<dbReference type="NCBIfam" id="TIGR03172">
    <property type="entry name" value="selenium cofactor biosynthesis protein YqeC"/>
    <property type="match status" value="1"/>
</dbReference>
<dbReference type="AlphaFoldDB" id="A0A645BRS3"/>
<comment type="caution">
    <text evidence="1">The sequence shown here is derived from an EMBL/GenBank/DDBJ whole genome shotgun (WGS) entry which is preliminary data.</text>
</comment>
<evidence type="ECO:0008006" key="2">
    <source>
        <dbReference type="Google" id="ProtNLM"/>
    </source>
</evidence>
<reference evidence="1" key="1">
    <citation type="submission" date="2019-08" db="EMBL/GenBank/DDBJ databases">
        <authorList>
            <person name="Kucharzyk K."/>
            <person name="Murdoch R.W."/>
            <person name="Higgins S."/>
            <person name="Loffler F."/>
        </authorList>
    </citation>
    <scope>NUCLEOTIDE SEQUENCE</scope>
</reference>
<sequence>MLAAAARADWLLAEADGSRRLPVKAPAAHEPVLLEPCRAVIAVAGLSALGHPLSRVCHRPELACAVLGVSPETPLTPELLARLLASPLGQFKGVGEPGQLRLFLNQADTPAFVRLGEQTARLSLALLPGCRAVVAALRPEPAVKGVFPHANSD</sequence>